<proteinExistence type="predicted"/>
<keyword evidence="1" id="KW-0732">Signal</keyword>
<dbReference type="PROSITE" id="PS51257">
    <property type="entry name" value="PROKAR_LIPOPROTEIN"/>
    <property type="match status" value="1"/>
</dbReference>
<organism evidence="2 3">
    <name type="scientific">Paenibacillus polymyxa (strain SC2)</name>
    <name type="common">Bacillus polymyxa</name>
    <dbReference type="NCBI Taxonomy" id="886882"/>
    <lineage>
        <taxon>Bacteria</taxon>
        <taxon>Bacillati</taxon>
        <taxon>Bacillota</taxon>
        <taxon>Bacilli</taxon>
        <taxon>Bacillales</taxon>
        <taxon>Paenibacillaceae</taxon>
        <taxon>Paenibacillus</taxon>
    </lineage>
</organism>
<protein>
    <recommendedName>
        <fullName evidence="4">Lipoprotein</fullName>
    </recommendedName>
</protein>
<dbReference type="OrthoDB" id="2507686at2"/>
<geneLocation type="plasmid" evidence="2 3">
    <name>pSC2</name>
</geneLocation>
<dbReference type="EMBL" id="CP002214">
    <property type="protein sequence ID" value="ADO59618.1"/>
    <property type="molecule type" value="Genomic_DNA"/>
</dbReference>
<sequence>MLKRIWLGVFLISIFLSLVACAKEPFTKEEEKTFMNEYMDMATKPSEPQVLEAKMKPNLDRLSKEGSSNAIDGLLYAMYQKLPTLTSKAEGLHDVMAAAKAKKIDLNQTEDAKKIEDQTLKAFVGEVLKDHFYFVEENGRITVQPNMSYMLKNYEAYMTDSLKATIQFSEDEFEHPFYDADTQKFNLDIVAKRILLLEDNLKKYANTYYAETFKKSKEYYYQIYFGMNNEFLVDSKKFVLKEVIDHYQRTSKEYPQSQLSKDILAYLGKLKISHNQVTDDIQVFLTGIANVQTVDVVNDGSTLKKNTK</sequence>
<dbReference type="KEGG" id="ppm:PPSC2_27055"/>
<feature type="signal peptide" evidence="1">
    <location>
        <begin position="1"/>
        <end position="22"/>
    </location>
</feature>
<gene>
    <name evidence="2" type="ORF">PPSC2_27055</name>
</gene>
<reference evidence="2 3" key="1">
    <citation type="journal article" date="2011" name="J. Bacteriol.">
        <title>Complete genome sequence of Paenibacillus polymyxa SC2, a strain of plant growth-promoting Rhizobacterium with broad-spectrum antimicrobial activity.</title>
        <authorList>
            <person name="Ma M."/>
            <person name="Wang C."/>
            <person name="Ding Y."/>
            <person name="Li L."/>
            <person name="Shen D."/>
            <person name="Jiang X."/>
            <person name="Guan D."/>
            <person name="Cao F."/>
            <person name="Chen H."/>
            <person name="Feng R."/>
            <person name="Wang X."/>
            <person name="Ge Y."/>
            <person name="Yao L."/>
            <person name="Bing X."/>
            <person name="Yang X."/>
            <person name="Li J."/>
            <person name="Du B."/>
        </authorList>
    </citation>
    <scope>NUCLEOTIDE SEQUENCE [LARGE SCALE GENOMIC DNA]</scope>
    <source>
        <strain evidence="2 3">SC2</strain>
        <plasmid evidence="3">pSC2</plasmid>
    </source>
</reference>
<dbReference type="AlphaFoldDB" id="E3EL56"/>
<evidence type="ECO:0008006" key="4">
    <source>
        <dbReference type="Google" id="ProtNLM"/>
    </source>
</evidence>
<name>E3EL56_PAEPS</name>
<keyword evidence="2" id="KW-0614">Plasmid</keyword>
<accession>E3EL56</accession>
<dbReference type="PATRIC" id="fig|886882.15.peg.5721"/>
<feature type="chain" id="PRO_5003169039" description="Lipoprotein" evidence="1">
    <location>
        <begin position="23"/>
        <end position="308"/>
    </location>
</feature>
<dbReference type="Proteomes" id="UP000006868">
    <property type="component" value="Plasmid pSC2"/>
</dbReference>
<evidence type="ECO:0000313" key="3">
    <source>
        <dbReference type="Proteomes" id="UP000006868"/>
    </source>
</evidence>
<evidence type="ECO:0000256" key="1">
    <source>
        <dbReference type="SAM" id="SignalP"/>
    </source>
</evidence>
<dbReference type="RefSeq" id="WP_013386032.1">
    <property type="nucleotide sequence ID" value="NC_014628.2"/>
</dbReference>
<evidence type="ECO:0000313" key="2">
    <source>
        <dbReference type="EMBL" id="ADO59618.1"/>
    </source>
</evidence>
<dbReference type="HOGENOM" id="CLU_902672_0_0_9"/>